<reference evidence="2 3" key="1">
    <citation type="submission" date="2024-08" db="EMBL/GenBank/DDBJ databases">
        <authorList>
            <person name="Cucini C."/>
            <person name="Frati F."/>
        </authorList>
    </citation>
    <scope>NUCLEOTIDE SEQUENCE [LARGE SCALE GENOMIC DNA]</scope>
</reference>
<gene>
    <name evidence="2" type="ORF">ODALV1_LOCUS6180</name>
</gene>
<keyword evidence="3" id="KW-1185">Reference proteome</keyword>
<sequence>MKKAAGFVSVLGLINFGNGVYICVVKSIETAFRSLGILANEKKRKLSWIIKNYKGIERLFKQFHKLFGMQLVSICITFLLPILLSGYELMKVVQAASFGFWEKSYLIGGLAHLVGLSTTFFLLCDASTEVNQQATNCVASFQYILSSCEESDGELEQVKD</sequence>
<proteinExistence type="predicted"/>
<keyword evidence="1" id="KW-0472">Membrane</keyword>
<accession>A0ABP1Q199</accession>
<evidence type="ECO:0000256" key="1">
    <source>
        <dbReference type="SAM" id="Phobius"/>
    </source>
</evidence>
<comment type="caution">
    <text evidence="2">The sequence shown here is derived from an EMBL/GenBank/DDBJ whole genome shotgun (WGS) entry which is preliminary data.</text>
</comment>
<feature type="transmembrane region" description="Helical" evidence="1">
    <location>
        <begin position="105"/>
        <end position="123"/>
    </location>
</feature>
<protein>
    <submittedName>
        <fullName evidence="2">Uncharacterized protein</fullName>
    </submittedName>
</protein>
<dbReference type="Proteomes" id="UP001642540">
    <property type="component" value="Unassembled WGS sequence"/>
</dbReference>
<dbReference type="EMBL" id="CAXLJM020000019">
    <property type="protein sequence ID" value="CAL8085642.1"/>
    <property type="molecule type" value="Genomic_DNA"/>
</dbReference>
<evidence type="ECO:0000313" key="3">
    <source>
        <dbReference type="Proteomes" id="UP001642540"/>
    </source>
</evidence>
<keyword evidence="1" id="KW-1133">Transmembrane helix</keyword>
<organism evidence="2 3">
    <name type="scientific">Orchesella dallaii</name>
    <dbReference type="NCBI Taxonomy" id="48710"/>
    <lineage>
        <taxon>Eukaryota</taxon>
        <taxon>Metazoa</taxon>
        <taxon>Ecdysozoa</taxon>
        <taxon>Arthropoda</taxon>
        <taxon>Hexapoda</taxon>
        <taxon>Collembola</taxon>
        <taxon>Entomobryomorpha</taxon>
        <taxon>Entomobryoidea</taxon>
        <taxon>Orchesellidae</taxon>
        <taxon>Orchesellinae</taxon>
        <taxon>Orchesella</taxon>
    </lineage>
</organism>
<evidence type="ECO:0000313" key="2">
    <source>
        <dbReference type="EMBL" id="CAL8085642.1"/>
    </source>
</evidence>
<keyword evidence="1" id="KW-0812">Transmembrane</keyword>
<name>A0ABP1Q199_9HEXA</name>
<feature type="transmembrane region" description="Helical" evidence="1">
    <location>
        <begin position="66"/>
        <end position="84"/>
    </location>
</feature>